<evidence type="ECO:0000313" key="2">
    <source>
        <dbReference type="EMBL" id="KAL3680328.1"/>
    </source>
</evidence>
<sequence length="651" mass="72144">MLKEKGYRGRIQGGETMSKLVERMGDLELLPITVLQTILGSLDVANLCSVAASCRLLRVYAKEALQELESVHIPRDTFLNWKEVDIILAGNSRLKSLDLDCVRLIDAKELNNFTKPTLEDLALYNCDTLSSSLLVEIGQQCSSLRCLRLQFGSRGERSARGIFSCNRDGGYSKGLELLLAGCKQLESLCLRWDALLRIFDTDAFESIPRLTEGSLKSLELGFLAERDARSVLEGLSADVPQQISNPPSCYPLLERLCLSLNRITDSLVATIAANLPQLKDLDLSDEPTEEPLLGFDLTNVGVITIGTSLRQLCHVSLVRKPDSFTAFFKRVSDLGILLLGNGCEELETVRLGGFSRVTDAGIKSFLTSCPRLTTFELSNMNQVTDLLFHDFPATPVRLQGVTLSSCHLLTDATVVRVAECRSLQSVDLKNCKSIGDESLKALSCLPQLKTLLLNGTDVSDYGLWWLGQGVTPLSRLSLRHCVRLTSRGIHSLFARRGFLTYTLEFLDLSGINLTNDAVSSIACSGIELCELWLRDCPLLTSESIAKLADSPSAKSLRFLDLWNSKGIKEISRWFRKPYFPRLRFLGVPKTMNAARILDLAEARPTLMIKRSGRRNSDWMGECVGMLDALSEGSITEEDLNLDTWFAEGELL</sequence>
<dbReference type="InterPro" id="IPR036047">
    <property type="entry name" value="F-box-like_dom_sf"/>
</dbReference>
<dbReference type="InterPro" id="IPR057207">
    <property type="entry name" value="FBXL15_LRR"/>
</dbReference>
<name>A0ABD3GM74_9MARC</name>
<dbReference type="InterPro" id="IPR006553">
    <property type="entry name" value="Leu-rich_rpt_Cys-con_subtyp"/>
</dbReference>
<dbReference type="InterPro" id="IPR032675">
    <property type="entry name" value="LRR_dom_sf"/>
</dbReference>
<dbReference type="AlphaFoldDB" id="A0ABD3GM74"/>
<proteinExistence type="predicted"/>
<accession>A0ABD3GM74</accession>
<organism evidence="2 3">
    <name type="scientific">Riccia sorocarpa</name>
    <dbReference type="NCBI Taxonomy" id="122646"/>
    <lineage>
        <taxon>Eukaryota</taxon>
        <taxon>Viridiplantae</taxon>
        <taxon>Streptophyta</taxon>
        <taxon>Embryophyta</taxon>
        <taxon>Marchantiophyta</taxon>
        <taxon>Marchantiopsida</taxon>
        <taxon>Marchantiidae</taxon>
        <taxon>Marchantiales</taxon>
        <taxon>Ricciaceae</taxon>
        <taxon>Riccia</taxon>
    </lineage>
</organism>
<dbReference type="Pfam" id="PF25372">
    <property type="entry name" value="DUF7885"/>
    <property type="match status" value="1"/>
</dbReference>
<feature type="domain" description="F-box/LRR-repeat protein 15-like leucin rich repeat" evidence="1">
    <location>
        <begin position="84"/>
        <end position="595"/>
    </location>
</feature>
<dbReference type="EMBL" id="JBJQOH010000007">
    <property type="protein sequence ID" value="KAL3680328.1"/>
    <property type="molecule type" value="Genomic_DNA"/>
</dbReference>
<reference evidence="2 3" key="1">
    <citation type="submission" date="2024-09" db="EMBL/GenBank/DDBJ databases">
        <title>Chromosome-scale assembly of Riccia sorocarpa.</title>
        <authorList>
            <person name="Paukszto L."/>
        </authorList>
    </citation>
    <scope>NUCLEOTIDE SEQUENCE [LARGE SCALE GENOMIC DNA]</scope>
    <source>
        <strain evidence="2">LP-2024</strain>
        <tissue evidence="2">Aerial parts of the thallus</tissue>
    </source>
</reference>
<dbReference type="Proteomes" id="UP001633002">
    <property type="component" value="Unassembled WGS sequence"/>
</dbReference>
<dbReference type="PANTHER" id="PTHR13318">
    <property type="entry name" value="PARTNER OF PAIRED, ISOFORM B-RELATED"/>
    <property type="match status" value="1"/>
</dbReference>
<evidence type="ECO:0000313" key="3">
    <source>
        <dbReference type="Proteomes" id="UP001633002"/>
    </source>
</evidence>
<gene>
    <name evidence="2" type="ORF">R1sor_023284</name>
</gene>
<keyword evidence="3" id="KW-1185">Reference proteome</keyword>
<dbReference type="SUPFAM" id="SSF81383">
    <property type="entry name" value="F-box domain"/>
    <property type="match status" value="1"/>
</dbReference>
<dbReference type="SUPFAM" id="SSF52047">
    <property type="entry name" value="RNI-like"/>
    <property type="match status" value="1"/>
</dbReference>
<comment type="caution">
    <text evidence="2">The sequence shown here is derived from an EMBL/GenBank/DDBJ whole genome shotgun (WGS) entry which is preliminary data.</text>
</comment>
<protein>
    <recommendedName>
        <fullName evidence="1">F-box/LRR-repeat protein 15-like leucin rich repeat domain-containing protein</fullName>
    </recommendedName>
</protein>
<dbReference type="Gene3D" id="3.80.10.10">
    <property type="entry name" value="Ribonuclease Inhibitor"/>
    <property type="match status" value="2"/>
</dbReference>
<evidence type="ECO:0000259" key="1">
    <source>
        <dbReference type="Pfam" id="PF25372"/>
    </source>
</evidence>
<dbReference type="SUPFAM" id="SSF52058">
    <property type="entry name" value="L domain-like"/>
    <property type="match status" value="1"/>
</dbReference>
<dbReference type="SMART" id="SM00367">
    <property type="entry name" value="LRR_CC"/>
    <property type="match status" value="7"/>
</dbReference>